<dbReference type="AlphaFoldDB" id="A0A9P3GJI0"/>
<protein>
    <submittedName>
        <fullName evidence="1">Uncharacterized protein</fullName>
    </submittedName>
</protein>
<dbReference type="Proteomes" id="UP000703269">
    <property type="component" value="Unassembled WGS sequence"/>
</dbReference>
<evidence type="ECO:0000313" key="2">
    <source>
        <dbReference type="Proteomes" id="UP000703269"/>
    </source>
</evidence>
<evidence type="ECO:0000313" key="1">
    <source>
        <dbReference type="EMBL" id="GJE96083.1"/>
    </source>
</evidence>
<gene>
    <name evidence="1" type="ORF">PsYK624_122760</name>
</gene>
<proteinExistence type="predicted"/>
<name>A0A9P3GJI0_9APHY</name>
<organism evidence="1 2">
    <name type="scientific">Phanerochaete sordida</name>
    <dbReference type="NCBI Taxonomy" id="48140"/>
    <lineage>
        <taxon>Eukaryota</taxon>
        <taxon>Fungi</taxon>
        <taxon>Dikarya</taxon>
        <taxon>Basidiomycota</taxon>
        <taxon>Agaricomycotina</taxon>
        <taxon>Agaricomycetes</taxon>
        <taxon>Polyporales</taxon>
        <taxon>Phanerochaetaceae</taxon>
        <taxon>Phanerochaete</taxon>
    </lineage>
</organism>
<sequence>MSGVLPYLVSLTDDAETGEQLLLAIANMEKLRILDFTVSYGGLYSWMPGAGSQPASDVLGRGLRRLRALHGDLFPAPRMHRLWGAVTAAKAQAGAVPLTRFGTSVARNGFAPPARFLEASGAPLETLQLDLRVNSSRREDNTVAAFHASRLSLAACPRLRSLTVHLDAPWRGSVDNLPVCAALLCTAPPTSALAHIAIIVENLRAFSAAVHGVPEALGALDARMAALPRLRRVDWKLVSRMSRAGPEDDITDPLVDGLRQCLPLLALREGVEVTWTMRNRR</sequence>
<comment type="caution">
    <text evidence="1">The sequence shown here is derived from an EMBL/GenBank/DDBJ whole genome shotgun (WGS) entry which is preliminary data.</text>
</comment>
<reference evidence="1 2" key="1">
    <citation type="submission" date="2021-08" db="EMBL/GenBank/DDBJ databases">
        <title>Draft Genome Sequence of Phanerochaete sordida strain YK-624.</title>
        <authorList>
            <person name="Mori T."/>
            <person name="Dohra H."/>
            <person name="Suzuki T."/>
            <person name="Kawagishi H."/>
            <person name="Hirai H."/>
        </authorList>
    </citation>
    <scope>NUCLEOTIDE SEQUENCE [LARGE SCALE GENOMIC DNA]</scope>
    <source>
        <strain evidence="1 2">YK-624</strain>
    </source>
</reference>
<accession>A0A9P3GJI0</accession>
<keyword evidence="2" id="KW-1185">Reference proteome</keyword>
<dbReference type="EMBL" id="BPQB01000055">
    <property type="protein sequence ID" value="GJE96083.1"/>
    <property type="molecule type" value="Genomic_DNA"/>
</dbReference>